<comment type="caution">
    <text evidence="2">The sequence shown here is derived from an EMBL/GenBank/DDBJ whole genome shotgun (WGS) entry which is preliminary data.</text>
</comment>
<dbReference type="InterPro" id="IPR001387">
    <property type="entry name" value="Cro/C1-type_HTH"/>
</dbReference>
<gene>
    <name evidence="2" type="ORF">SJ435_05615</name>
</gene>
<dbReference type="Pfam" id="PF01381">
    <property type="entry name" value="HTH_3"/>
    <property type="match status" value="1"/>
</dbReference>
<evidence type="ECO:0000313" key="2">
    <source>
        <dbReference type="EMBL" id="MDX7081857.1"/>
    </source>
</evidence>
<organism evidence="2 3">
    <name type="scientific">Serratia marcescens</name>
    <dbReference type="NCBI Taxonomy" id="615"/>
    <lineage>
        <taxon>Bacteria</taxon>
        <taxon>Pseudomonadati</taxon>
        <taxon>Pseudomonadota</taxon>
        <taxon>Gammaproteobacteria</taxon>
        <taxon>Enterobacterales</taxon>
        <taxon>Yersiniaceae</taxon>
        <taxon>Serratia</taxon>
    </lineage>
</organism>
<sequence length="220" mass="23525">MRITTFNSNSNLTLNTRSYKFAGMKTTLAERLNMAMAKRNNMTQAALAEASGVAQPTIWRLTKGKAKTSGRLVDIANALGVNVDWLANGVGEMEGESPPMTTRIEKYSQIPVWDESGATDDFVISPKGKADPSWKAFILKRNSGCAEAPAGSIVIADSASTPGSGDLVVAKVNNSVSAYRFVDGGSHGYLSVDDARVPLIELAPDSLIGVVVLLLRDFRM</sequence>
<dbReference type="InterPro" id="IPR036286">
    <property type="entry name" value="LexA/Signal_pep-like_sf"/>
</dbReference>
<evidence type="ECO:0000259" key="1">
    <source>
        <dbReference type="PROSITE" id="PS50943"/>
    </source>
</evidence>
<dbReference type="EMBL" id="JAXABG010000003">
    <property type="protein sequence ID" value="MDX7081857.1"/>
    <property type="molecule type" value="Genomic_DNA"/>
</dbReference>
<dbReference type="Gene3D" id="2.10.109.10">
    <property type="entry name" value="Umud Fragment, subunit A"/>
    <property type="match status" value="1"/>
</dbReference>
<dbReference type="SUPFAM" id="SSF51306">
    <property type="entry name" value="LexA/Signal peptidase"/>
    <property type="match status" value="1"/>
</dbReference>
<dbReference type="InterPro" id="IPR010982">
    <property type="entry name" value="Lambda_DNA-bd_dom_sf"/>
</dbReference>
<dbReference type="Gene3D" id="1.10.260.40">
    <property type="entry name" value="lambda repressor-like DNA-binding domains"/>
    <property type="match status" value="1"/>
</dbReference>
<evidence type="ECO:0000313" key="3">
    <source>
        <dbReference type="Proteomes" id="UP001275057"/>
    </source>
</evidence>
<dbReference type="SMART" id="SM00530">
    <property type="entry name" value="HTH_XRE"/>
    <property type="match status" value="1"/>
</dbReference>
<dbReference type="SUPFAM" id="SSF47413">
    <property type="entry name" value="lambda repressor-like DNA-binding domains"/>
    <property type="match status" value="1"/>
</dbReference>
<reference evidence="2 3" key="1">
    <citation type="submission" date="2023-11" db="EMBL/GenBank/DDBJ databases">
        <title>Detection of rare carbapenemases in Enterobacterales - comparison of two colorimetric and two CIM-based carbapenemase assays.</title>
        <authorList>
            <person name="Schaffarczyk L."/>
            <person name="Noster J."/>
            <person name="Stelzer Y."/>
            <person name="Sattler J."/>
            <person name="Gatermann S."/>
            <person name="Hamprecht A."/>
        </authorList>
    </citation>
    <scope>NUCLEOTIDE SEQUENCE [LARGE SCALE GENOMIC DNA]</scope>
    <source>
        <strain evidence="2 3">CIM-Carb-136</strain>
    </source>
</reference>
<name>A0ABD5IDR2_SERMA</name>
<feature type="domain" description="HTH cro/C1-type" evidence="1">
    <location>
        <begin position="38"/>
        <end position="86"/>
    </location>
</feature>
<dbReference type="AlphaFoldDB" id="A0ABD5IDR2"/>
<dbReference type="PROSITE" id="PS50943">
    <property type="entry name" value="HTH_CROC1"/>
    <property type="match status" value="1"/>
</dbReference>
<dbReference type="CDD" id="cd00093">
    <property type="entry name" value="HTH_XRE"/>
    <property type="match status" value="1"/>
</dbReference>
<accession>A0ABD5IDR2</accession>
<dbReference type="RefSeq" id="WP_319856829.1">
    <property type="nucleotide sequence ID" value="NZ_JAXABG010000003.1"/>
</dbReference>
<protein>
    <submittedName>
        <fullName evidence="2">Helix-turn-helix domain-containing protein</fullName>
    </submittedName>
</protein>
<proteinExistence type="predicted"/>
<dbReference type="Proteomes" id="UP001275057">
    <property type="component" value="Unassembled WGS sequence"/>
</dbReference>